<evidence type="ECO:0000256" key="1">
    <source>
        <dbReference type="ARBA" id="ARBA00023172"/>
    </source>
</evidence>
<dbReference type="Gene3D" id="1.10.443.10">
    <property type="entry name" value="Intergrase catalytic core"/>
    <property type="match status" value="1"/>
</dbReference>
<keyword evidence="1" id="KW-0233">DNA recombination</keyword>
<comment type="caution">
    <text evidence="3">The sequence shown here is derived from an EMBL/GenBank/DDBJ whole genome shotgun (WGS) entry which is preliminary data.</text>
</comment>
<dbReference type="EMBL" id="JADQDN010000003">
    <property type="protein sequence ID" value="MBF9196106.1"/>
    <property type="molecule type" value="Genomic_DNA"/>
</dbReference>
<organism evidence="3 4">
    <name type="scientific">Microvirga terrestris</name>
    <dbReference type="NCBI Taxonomy" id="2791024"/>
    <lineage>
        <taxon>Bacteria</taxon>
        <taxon>Pseudomonadati</taxon>
        <taxon>Pseudomonadota</taxon>
        <taxon>Alphaproteobacteria</taxon>
        <taxon>Hyphomicrobiales</taxon>
        <taxon>Methylobacteriaceae</taxon>
        <taxon>Microvirga</taxon>
    </lineage>
</organism>
<dbReference type="SUPFAM" id="SSF56349">
    <property type="entry name" value="DNA breaking-rejoining enzymes"/>
    <property type="match status" value="1"/>
</dbReference>
<dbReference type="Pfam" id="PF00589">
    <property type="entry name" value="Phage_integrase"/>
    <property type="match status" value="1"/>
</dbReference>
<gene>
    <name evidence="3" type="ORF">I2H36_08645</name>
</gene>
<evidence type="ECO:0000313" key="3">
    <source>
        <dbReference type="EMBL" id="MBF9196106.1"/>
    </source>
</evidence>
<reference evidence="3 4" key="1">
    <citation type="submission" date="2020-11" db="EMBL/GenBank/DDBJ databases">
        <authorList>
            <person name="Kim M.K."/>
        </authorList>
    </citation>
    <scope>NUCLEOTIDE SEQUENCE [LARGE SCALE GENOMIC DNA]</scope>
    <source>
        <strain evidence="3 4">BT290</strain>
    </source>
</reference>
<protein>
    <submittedName>
        <fullName evidence="3">Tyrosine-type recombinase/integrase</fullName>
    </submittedName>
</protein>
<dbReference type="InterPro" id="IPR002104">
    <property type="entry name" value="Integrase_catalytic"/>
</dbReference>
<name>A0ABS0HRJ5_9HYPH</name>
<dbReference type="Proteomes" id="UP000611708">
    <property type="component" value="Unassembled WGS sequence"/>
</dbReference>
<proteinExistence type="predicted"/>
<evidence type="ECO:0000313" key="4">
    <source>
        <dbReference type="Proteomes" id="UP000611708"/>
    </source>
</evidence>
<dbReference type="PROSITE" id="PS51898">
    <property type="entry name" value="TYR_RECOMBINASE"/>
    <property type="match status" value="1"/>
</dbReference>
<dbReference type="InterPro" id="IPR013762">
    <property type="entry name" value="Integrase-like_cat_sf"/>
</dbReference>
<accession>A0ABS0HRJ5</accession>
<keyword evidence="4" id="KW-1185">Reference proteome</keyword>
<sequence>MQEPDGSITNLTKTVAGTRDIPMCATLRRMMLDWRLRCPRRGRELYRVFPGLRQRQAWPKPRTGGGGPLLYANFRNRMWAPALMRLGLPYVTPHSARHCFISTLQAQGVEVGLVAKLAGHSNAVVTLGRYTQAVRGGEAAMAALELAFSSTVATA</sequence>
<evidence type="ECO:0000259" key="2">
    <source>
        <dbReference type="PROSITE" id="PS51898"/>
    </source>
</evidence>
<dbReference type="InterPro" id="IPR011010">
    <property type="entry name" value="DNA_brk_join_enz"/>
</dbReference>
<feature type="domain" description="Tyr recombinase" evidence="2">
    <location>
        <begin position="1"/>
        <end position="145"/>
    </location>
</feature>